<dbReference type="AlphaFoldDB" id="A0A4Q8D2N1"/>
<dbReference type="PANTHER" id="PTHR34979">
    <property type="entry name" value="INNER MEMBRANE PROTEIN YGAZ"/>
    <property type="match status" value="1"/>
</dbReference>
<evidence type="ECO:0000313" key="10">
    <source>
        <dbReference type="Proteomes" id="UP000292298"/>
    </source>
</evidence>
<comment type="subcellular location">
    <subcellularLocation>
        <location evidence="1">Cell membrane</location>
        <topology evidence="1">Multi-pass membrane protein</topology>
    </subcellularLocation>
</comment>
<dbReference type="InterPro" id="IPR011606">
    <property type="entry name" value="Brnchd-chn_aa_trnsp_permease"/>
</dbReference>
<dbReference type="PANTHER" id="PTHR34979:SF1">
    <property type="entry name" value="INNER MEMBRANE PROTEIN YGAZ"/>
    <property type="match status" value="1"/>
</dbReference>
<evidence type="ECO:0000256" key="4">
    <source>
        <dbReference type="ARBA" id="ARBA00022475"/>
    </source>
</evidence>
<evidence type="ECO:0000256" key="1">
    <source>
        <dbReference type="ARBA" id="ARBA00004651"/>
    </source>
</evidence>
<gene>
    <name evidence="9" type="ORF">EV698_1951</name>
</gene>
<keyword evidence="4" id="KW-1003">Cell membrane</keyword>
<evidence type="ECO:0000256" key="7">
    <source>
        <dbReference type="ARBA" id="ARBA00023136"/>
    </source>
</evidence>
<keyword evidence="5 8" id="KW-0812">Transmembrane</keyword>
<dbReference type="EMBL" id="SHLI01000001">
    <property type="protein sequence ID" value="RZU99656.1"/>
    <property type="molecule type" value="Genomic_DNA"/>
</dbReference>
<feature type="transmembrane region" description="Helical" evidence="8">
    <location>
        <begin position="39"/>
        <end position="59"/>
    </location>
</feature>
<keyword evidence="3" id="KW-0813">Transport</keyword>
<dbReference type="Proteomes" id="UP000292298">
    <property type="component" value="Unassembled WGS sequence"/>
</dbReference>
<evidence type="ECO:0000256" key="3">
    <source>
        <dbReference type="ARBA" id="ARBA00022448"/>
    </source>
</evidence>
<dbReference type="RefSeq" id="WP_239016261.1">
    <property type="nucleotide sequence ID" value="NZ_SHLI01000001.1"/>
</dbReference>
<feature type="transmembrane region" description="Helical" evidence="8">
    <location>
        <begin position="12"/>
        <end position="33"/>
    </location>
</feature>
<evidence type="ECO:0000313" key="9">
    <source>
        <dbReference type="EMBL" id="RZU99656.1"/>
    </source>
</evidence>
<feature type="transmembrane region" description="Helical" evidence="8">
    <location>
        <begin position="206"/>
        <end position="224"/>
    </location>
</feature>
<dbReference type="GO" id="GO:1903785">
    <property type="term" value="P:L-valine transmembrane transport"/>
    <property type="evidence" value="ECO:0007669"/>
    <property type="project" value="TreeGrafter"/>
</dbReference>
<proteinExistence type="inferred from homology"/>
<comment type="caution">
    <text evidence="9">The sequence shown here is derived from an EMBL/GenBank/DDBJ whole genome shotgun (WGS) entry which is preliminary data.</text>
</comment>
<comment type="similarity">
    <text evidence="2">Belongs to the AzlC family.</text>
</comment>
<evidence type="ECO:0000256" key="6">
    <source>
        <dbReference type="ARBA" id="ARBA00022989"/>
    </source>
</evidence>
<dbReference type="GO" id="GO:0005886">
    <property type="term" value="C:plasma membrane"/>
    <property type="evidence" value="ECO:0007669"/>
    <property type="project" value="UniProtKB-SubCell"/>
</dbReference>
<name>A0A4Q8D2N1_9GAMM</name>
<keyword evidence="6 8" id="KW-1133">Transmembrane helix</keyword>
<sequence>MESARRQAFADGLKAVGPMVAAIVPFGMTAGVAGLDAGLGAALTMGMSLIVFAGASQIASIQLIDAGAAVPLVVITALIINLRMLMYSAHLAPHFHHLTLGWRSLMAYILTDQAYALTISRVMSEGGERYSHWFYLGVALPLWGVWQLATAFGYWAGTAMPPSWELGFIVPLIFLSLLMMSINSRPGVIAALVAGSLSVLGRDLPAGLGLILASLVGIAAGVIVEEWRRD</sequence>
<evidence type="ECO:0000256" key="8">
    <source>
        <dbReference type="SAM" id="Phobius"/>
    </source>
</evidence>
<protein>
    <submittedName>
        <fullName evidence="9">Putative branched-subunit amino acid permease</fullName>
    </submittedName>
</protein>
<organism evidence="9 10">
    <name type="scientific">Spiribacter vilamensis</name>
    <dbReference type="NCBI Taxonomy" id="531306"/>
    <lineage>
        <taxon>Bacteria</taxon>
        <taxon>Pseudomonadati</taxon>
        <taxon>Pseudomonadota</taxon>
        <taxon>Gammaproteobacteria</taxon>
        <taxon>Chromatiales</taxon>
        <taxon>Ectothiorhodospiraceae</taxon>
        <taxon>Spiribacter</taxon>
    </lineage>
</organism>
<dbReference type="Pfam" id="PF03591">
    <property type="entry name" value="AzlC"/>
    <property type="match status" value="1"/>
</dbReference>
<reference evidence="9 10" key="1">
    <citation type="submission" date="2019-02" db="EMBL/GenBank/DDBJ databases">
        <title>Genomic Encyclopedia of Type Strains, Phase IV (KMG-IV): sequencing the most valuable type-strain genomes for metagenomic binning, comparative biology and taxonomic classification.</title>
        <authorList>
            <person name="Goeker M."/>
        </authorList>
    </citation>
    <scope>NUCLEOTIDE SEQUENCE [LARGE SCALE GENOMIC DNA]</scope>
    <source>
        <strain evidence="9 10">DSM 21056</strain>
    </source>
</reference>
<evidence type="ECO:0000256" key="2">
    <source>
        <dbReference type="ARBA" id="ARBA00010735"/>
    </source>
</evidence>
<feature type="transmembrane region" description="Helical" evidence="8">
    <location>
        <begin position="168"/>
        <end position="194"/>
    </location>
</feature>
<keyword evidence="7 8" id="KW-0472">Membrane</keyword>
<accession>A0A4Q8D2N1</accession>
<feature type="transmembrane region" description="Helical" evidence="8">
    <location>
        <begin position="134"/>
        <end position="156"/>
    </location>
</feature>
<feature type="transmembrane region" description="Helical" evidence="8">
    <location>
        <begin position="66"/>
        <end position="85"/>
    </location>
</feature>
<evidence type="ECO:0000256" key="5">
    <source>
        <dbReference type="ARBA" id="ARBA00022692"/>
    </source>
</evidence>
<keyword evidence="10" id="KW-1185">Reference proteome</keyword>